<name>A0A8J2L7N7_9HEXA</name>
<accession>A0A8J2L7N7</accession>
<dbReference type="OrthoDB" id="6364239at2759"/>
<protein>
    <submittedName>
        <fullName evidence="1">Uncharacterized protein</fullName>
    </submittedName>
</protein>
<comment type="caution">
    <text evidence="1">The sequence shown here is derived from an EMBL/GenBank/DDBJ whole genome shotgun (WGS) entry which is preliminary data.</text>
</comment>
<sequence length="192" mass="21712">MRNGSWNGLLGALADSRLDIAAWLGNTEARNPYGDFTTAAVNIPLVFFTSLPRAAVKWYGMFFVFSNETKSPMYLDIKKGMKYLPRSSMTQSMMKTALESKTVQLEYDLIGQIIIAESLTIHPTFIPVKMSRTPLFDLPVSFVLRKYSKLTETVTVNVGKLQNTGHFKKWFDQSLDAIRSRGMSWLKNVKAV</sequence>
<proteinExistence type="predicted"/>
<dbReference type="Proteomes" id="UP000708208">
    <property type="component" value="Unassembled WGS sequence"/>
</dbReference>
<organism evidence="1 2">
    <name type="scientific">Allacma fusca</name>
    <dbReference type="NCBI Taxonomy" id="39272"/>
    <lineage>
        <taxon>Eukaryota</taxon>
        <taxon>Metazoa</taxon>
        <taxon>Ecdysozoa</taxon>
        <taxon>Arthropoda</taxon>
        <taxon>Hexapoda</taxon>
        <taxon>Collembola</taxon>
        <taxon>Symphypleona</taxon>
        <taxon>Sminthuridae</taxon>
        <taxon>Allacma</taxon>
    </lineage>
</organism>
<gene>
    <name evidence="1" type="ORF">AFUS01_LOCUS27754</name>
</gene>
<dbReference type="EMBL" id="CAJVCH010387530">
    <property type="protein sequence ID" value="CAG7817174.1"/>
    <property type="molecule type" value="Genomic_DNA"/>
</dbReference>
<keyword evidence="2" id="KW-1185">Reference proteome</keyword>
<evidence type="ECO:0000313" key="1">
    <source>
        <dbReference type="EMBL" id="CAG7817174.1"/>
    </source>
</evidence>
<dbReference type="AlphaFoldDB" id="A0A8J2L7N7"/>
<reference evidence="1" key="1">
    <citation type="submission" date="2021-06" db="EMBL/GenBank/DDBJ databases">
        <authorList>
            <person name="Hodson N. C."/>
            <person name="Mongue J. A."/>
            <person name="Jaron S. K."/>
        </authorList>
    </citation>
    <scope>NUCLEOTIDE SEQUENCE</scope>
</reference>
<evidence type="ECO:0000313" key="2">
    <source>
        <dbReference type="Proteomes" id="UP000708208"/>
    </source>
</evidence>